<evidence type="ECO:0000313" key="2">
    <source>
        <dbReference type="Proteomes" id="UP000320653"/>
    </source>
</evidence>
<accession>A0A561Q7J8</accession>
<dbReference type="AlphaFoldDB" id="A0A561Q7J8"/>
<organism evidence="1 2">
    <name type="scientific">Neorhizobium alkalisoli</name>
    <dbReference type="NCBI Taxonomy" id="528178"/>
    <lineage>
        <taxon>Bacteria</taxon>
        <taxon>Pseudomonadati</taxon>
        <taxon>Pseudomonadota</taxon>
        <taxon>Alphaproteobacteria</taxon>
        <taxon>Hyphomicrobiales</taxon>
        <taxon>Rhizobiaceae</taxon>
        <taxon>Rhizobium/Agrobacterium group</taxon>
        <taxon>Neorhizobium</taxon>
    </lineage>
</organism>
<keyword evidence="2" id="KW-1185">Reference proteome</keyword>
<dbReference type="RefSeq" id="WP_145643275.1">
    <property type="nucleotide sequence ID" value="NZ_VIWP01000015.1"/>
</dbReference>
<gene>
    <name evidence="1" type="ORF">FHW37_11526</name>
</gene>
<proteinExistence type="predicted"/>
<sequence length="610" mass="63581">MRLYNDESYFPSLGDIVSVAPEIAEGLGGFAGGVMGGVGGAALGSTVPVVGSTAGGVAGAMTGAGLLGTATKEATQRGLNWLFDNKDSRTTGEQLGDALVSFGVNAAGEGVGRLAAKGLQAGKQAWVGRAIGGAADDPAKAAERLADWQAIGVEPTAGMINGQNKSSLLEHALIPTRSGNEIDKRVAQAFTAQGDEFGRIVSGISDKPLSISEAGEALQKQAQAAKQAQLAKADELYSEAGKKITSPARVDATSTFLSDLQANRAGMGEFDKLTKGSQTDSVLNIAKSIVTDAQKGMSFDALKAARTHVGQLAADAEDRVLKNHLDGLYASLTSDMEKTAVASGDDALSSFKTANDHFKGYIDPVTGFGKGSEADTILKKNTDDILNWSMSGAKNGGNRIASVRRTMLKSDGGQAAWNGVTAGVIDRLGRGSDDAFNPAQFMRSWNKLSPEAKGAIFDGTPNAQFKNDLDRLARIADNFGKYSKGANHSNTSNHQAIKESLNPLSKENAIISFLGGAVTGDPISGALLGAGKGVAKFGASRLSQSSRAKLMTSPETVNWLVGLPKAEMTKGGVKGHIKKLYEFGKNTRDNALAAAIDDYLRDLKYSDEDR</sequence>
<protein>
    <submittedName>
        <fullName evidence="1">Uncharacterized protein</fullName>
    </submittedName>
</protein>
<dbReference type="Proteomes" id="UP000320653">
    <property type="component" value="Unassembled WGS sequence"/>
</dbReference>
<dbReference type="OrthoDB" id="8320317at2"/>
<reference evidence="1 2" key="1">
    <citation type="submission" date="2019-06" db="EMBL/GenBank/DDBJ databases">
        <title>Sorghum-associated microbial communities from plants grown in Nebraska, USA.</title>
        <authorList>
            <person name="Schachtman D."/>
        </authorList>
    </citation>
    <scope>NUCLEOTIDE SEQUENCE [LARGE SCALE GENOMIC DNA]</scope>
    <source>
        <strain evidence="1 2">1225</strain>
    </source>
</reference>
<dbReference type="EMBL" id="VIWP01000015">
    <property type="protein sequence ID" value="TWF46331.1"/>
    <property type="molecule type" value="Genomic_DNA"/>
</dbReference>
<evidence type="ECO:0000313" key="1">
    <source>
        <dbReference type="EMBL" id="TWF46331.1"/>
    </source>
</evidence>
<comment type="caution">
    <text evidence="1">The sequence shown here is derived from an EMBL/GenBank/DDBJ whole genome shotgun (WGS) entry which is preliminary data.</text>
</comment>
<name>A0A561Q7J8_9HYPH</name>